<dbReference type="RefSeq" id="XP_007410787.1">
    <property type="nucleotide sequence ID" value="XM_007410725.1"/>
</dbReference>
<accession>F4RNZ2</accession>
<reference evidence="3" key="1">
    <citation type="journal article" date="2011" name="Proc. Natl. Acad. Sci. U.S.A.">
        <title>Obligate biotrophy features unraveled by the genomic analysis of rust fungi.</title>
        <authorList>
            <person name="Duplessis S."/>
            <person name="Cuomo C.A."/>
            <person name="Lin Y.-C."/>
            <person name="Aerts A."/>
            <person name="Tisserant E."/>
            <person name="Veneault-Fourrey C."/>
            <person name="Joly D.L."/>
            <person name="Hacquard S."/>
            <person name="Amselem J."/>
            <person name="Cantarel B.L."/>
            <person name="Chiu R."/>
            <person name="Coutinho P.M."/>
            <person name="Feau N."/>
            <person name="Field M."/>
            <person name="Frey P."/>
            <person name="Gelhaye E."/>
            <person name="Goldberg J."/>
            <person name="Grabherr M.G."/>
            <person name="Kodira C.D."/>
            <person name="Kohler A."/>
            <person name="Kuees U."/>
            <person name="Lindquist E.A."/>
            <person name="Lucas S.M."/>
            <person name="Mago R."/>
            <person name="Mauceli E."/>
            <person name="Morin E."/>
            <person name="Murat C."/>
            <person name="Pangilinan J.L."/>
            <person name="Park R."/>
            <person name="Pearson M."/>
            <person name="Quesneville H."/>
            <person name="Rouhier N."/>
            <person name="Sakthikumar S."/>
            <person name="Salamov A.A."/>
            <person name="Schmutz J."/>
            <person name="Selles B."/>
            <person name="Shapiro H."/>
            <person name="Tanguay P."/>
            <person name="Tuskan G.A."/>
            <person name="Henrissat B."/>
            <person name="Van de Peer Y."/>
            <person name="Rouze P."/>
            <person name="Ellis J.G."/>
            <person name="Dodds P.N."/>
            <person name="Schein J.E."/>
            <person name="Zhong S."/>
            <person name="Hamelin R.C."/>
            <person name="Grigoriev I.V."/>
            <person name="Szabo L.J."/>
            <person name="Martin F."/>
        </authorList>
    </citation>
    <scope>NUCLEOTIDE SEQUENCE [LARGE SCALE GENOMIC DNA]</scope>
    <source>
        <strain evidence="3">98AG31 / pathotype 3-4-7</strain>
    </source>
</reference>
<feature type="region of interest" description="Disordered" evidence="1">
    <location>
        <begin position="548"/>
        <end position="571"/>
    </location>
</feature>
<dbReference type="GeneID" id="18930140"/>
<dbReference type="AlphaFoldDB" id="F4RNZ2"/>
<feature type="compositionally biased region" description="Polar residues" evidence="1">
    <location>
        <begin position="242"/>
        <end position="254"/>
    </location>
</feature>
<dbReference type="InParanoid" id="F4RNZ2"/>
<keyword evidence="3" id="KW-1185">Reference proteome</keyword>
<feature type="region of interest" description="Disordered" evidence="1">
    <location>
        <begin position="58"/>
        <end position="90"/>
    </location>
</feature>
<feature type="compositionally biased region" description="Acidic residues" evidence="1">
    <location>
        <begin position="258"/>
        <end position="269"/>
    </location>
</feature>
<feature type="region of interest" description="Disordered" evidence="1">
    <location>
        <begin position="240"/>
        <end position="274"/>
    </location>
</feature>
<evidence type="ECO:0000313" key="2">
    <source>
        <dbReference type="EMBL" id="EGG05731.1"/>
    </source>
</evidence>
<dbReference type="KEGG" id="mlr:MELLADRAFT_63736"/>
<name>F4RNZ2_MELLP</name>
<dbReference type="EMBL" id="GL883111">
    <property type="protein sequence ID" value="EGG05731.1"/>
    <property type="molecule type" value="Genomic_DNA"/>
</dbReference>
<proteinExistence type="predicted"/>
<organism evidence="3">
    <name type="scientific">Melampsora larici-populina (strain 98AG31 / pathotype 3-4-7)</name>
    <name type="common">Poplar leaf rust fungus</name>
    <dbReference type="NCBI Taxonomy" id="747676"/>
    <lineage>
        <taxon>Eukaryota</taxon>
        <taxon>Fungi</taxon>
        <taxon>Dikarya</taxon>
        <taxon>Basidiomycota</taxon>
        <taxon>Pucciniomycotina</taxon>
        <taxon>Pucciniomycetes</taxon>
        <taxon>Pucciniales</taxon>
        <taxon>Melampsoraceae</taxon>
        <taxon>Melampsora</taxon>
    </lineage>
</organism>
<evidence type="ECO:0000256" key="1">
    <source>
        <dbReference type="SAM" id="MobiDB-lite"/>
    </source>
</evidence>
<feature type="region of interest" description="Disordered" evidence="1">
    <location>
        <begin position="1"/>
        <end position="37"/>
    </location>
</feature>
<gene>
    <name evidence="2" type="ORF">MELLADRAFT_63736</name>
</gene>
<protein>
    <submittedName>
        <fullName evidence="2">Uncharacterized protein</fullName>
    </submittedName>
</protein>
<dbReference type="HOGENOM" id="CLU_011746_0_0_1"/>
<feature type="compositionally biased region" description="Basic and acidic residues" evidence="1">
    <location>
        <begin position="551"/>
        <end position="565"/>
    </location>
</feature>
<sequence length="659" mass="74009">MANHTQHTPNTSFDLTTNEPTGFPPRHIDGQCAHRWSSPQDPKRTFFYHQASRCQFFQQRGPPQTPPNFADPNVQGSGPPPTPPNLADSNRRHSALMTPTLIPSRNLHDQHPVIPSVTHERTLDSHLFDQTRQSVNPSISHQNSDVIPFTSFESPQALVQTPQNFNHRRFTHLSPEDDTFPALASQASNISRDNIFPGFLSDSGASHNNAIIAQEFSQNSLDNLPSQTADHRLLNHLRRESPSNYLGNQTSNTAGSDNSDDSDDSDEDGRDGMAWDQIDDADEHEAEEPTEVMHDLWLKFVVYSRQGVNPARGPTIAKNRAPKYYTHTFKARKFAIDVNNNSFADLKARLFELSDDMGKNSQGNSFIFKAADATNSVRVFAYLHAHEVYNKGAETEITCDEDLEDFFSAVLSYPKRVAGFDTLMEDPNKKKLEAERILSIGQHQLQAKNISNNVITTNSDLAHAAPEDPVDAALAALMLKYSTANNNNAEGWRVYKHDDVTKVMPMNFQLLGIWAEHMVKNPAVTVDIPPEVEGFEWTDLKRPVKMQTDVRGGKNDDHVDKEATKRSPIHPGTISEAQGYNLVIDPYEVDRIRTHANMEEYMAFAGVRVGKIDEACQLLLDHDIERFDAFLYPEETGLEDLIEMGIKRGTAMRLMNCAR</sequence>
<dbReference type="Proteomes" id="UP000001072">
    <property type="component" value="Unassembled WGS sequence"/>
</dbReference>
<evidence type="ECO:0000313" key="3">
    <source>
        <dbReference type="Proteomes" id="UP000001072"/>
    </source>
</evidence>
<dbReference type="VEuPathDB" id="FungiDB:MELLADRAFT_63736"/>
<feature type="compositionally biased region" description="Polar residues" evidence="1">
    <location>
        <begin position="1"/>
        <end position="20"/>
    </location>
</feature>